<dbReference type="EMBL" id="QKTW01000002">
    <property type="protein sequence ID" value="PZF74878.1"/>
    <property type="molecule type" value="Genomic_DNA"/>
</dbReference>
<dbReference type="AlphaFoldDB" id="A0A2W2B498"/>
<keyword evidence="2" id="KW-1185">Reference proteome</keyword>
<comment type="caution">
    <text evidence="1">The sequence shown here is derived from an EMBL/GenBank/DDBJ whole genome shotgun (WGS) entry which is preliminary data.</text>
</comment>
<dbReference type="Proteomes" id="UP000248745">
    <property type="component" value="Unassembled WGS sequence"/>
</dbReference>
<name>A0A2W2B498_9BACT</name>
<gene>
    <name evidence="1" type="ORF">DN068_01390</name>
</gene>
<sequence>MKKGLFFFSLLFSLLLMAPVILSSRMFYGHETPVERKLEAHLLVNNRAYKCWAPLSGTGLQQALVMASHRQLNNRSVPEALPATDFNHKKTLLHNDLNGISPHKVMPAPITLPQ</sequence>
<reference evidence="1 2" key="1">
    <citation type="submission" date="2018-06" db="EMBL/GenBank/DDBJ databases">
        <title>Mucibacter soli gen. nov., sp. nov., a new member of the family Chitinophagaceae producing mucin.</title>
        <authorList>
            <person name="Kim M.-K."/>
            <person name="Park S."/>
            <person name="Kim T.-S."/>
            <person name="Joung Y."/>
            <person name="Han J.-H."/>
            <person name="Kim S.B."/>
        </authorList>
    </citation>
    <scope>NUCLEOTIDE SEQUENCE [LARGE SCALE GENOMIC DNA]</scope>
    <source>
        <strain evidence="1 2">R1-15</strain>
    </source>
</reference>
<proteinExistence type="predicted"/>
<protein>
    <submittedName>
        <fullName evidence="1">Uncharacterized protein</fullName>
    </submittedName>
</protein>
<organism evidence="1 2">
    <name type="scientific">Taibaiella soli</name>
    <dbReference type="NCBI Taxonomy" id="1649169"/>
    <lineage>
        <taxon>Bacteria</taxon>
        <taxon>Pseudomonadati</taxon>
        <taxon>Bacteroidota</taxon>
        <taxon>Chitinophagia</taxon>
        <taxon>Chitinophagales</taxon>
        <taxon>Chitinophagaceae</taxon>
        <taxon>Taibaiella</taxon>
    </lineage>
</organism>
<accession>A0A2W2B498</accession>
<evidence type="ECO:0000313" key="2">
    <source>
        <dbReference type="Proteomes" id="UP000248745"/>
    </source>
</evidence>
<evidence type="ECO:0000313" key="1">
    <source>
        <dbReference type="EMBL" id="PZF74878.1"/>
    </source>
</evidence>
<dbReference type="RefSeq" id="WP_110997084.1">
    <property type="nucleotide sequence ID" value="NZ_QKTW01000002.1"/>
</dbReference>